<dbReference type="Pfam" id="PF16286">
    <property type="entry name" value="DUF4932"/>
    <property type="match status" value="1"/>
</dbReference>
<feature type="signal peptide" evidence="1">
    <location>
        <begin position="1"/>
        <end position="21"/>
    </location>
</feature>
<keyword evidence="1" id="KW-0732">Signal</keyword>
<dbReference type="RefSeq" id="WP_092102475.1">
    <property type="nucleotide sequence ID" value="NZ_FOOT01000004.1"/>
</dbReference>
<keyword evidence="3" id="KW-1185">Reference proteome</keyword>
<dbReference type="PROSITE" id="PS51257">
    <property type="entry name" value="PROKAR_LIPOPROTEIN"/>
    <property type="match status" value="1"/>
</dbReference>
<organism evidence="2 3">
    <name type="scientific">Pontibacter chinhatensis</name>
    <dbReference type="NCBI Taxonomy" id="1436961"/>
    <lineage>
        <taxon>Bacteria</taxon>
        <taxon>Pseudomonadati</taxon>
        <taxon>Bacteroidota</taxon>
        <taxon>Cytophagia</taxon>
        <taxon>Cytophagales</taxon>
        <taxon>Hymenobacteraceae</taxon>
        <taxon>Pontibacter</taxon>
    </lineage>
</organism>
<dbReference type="STRING" id="1436961.SAMN05421739_104356"/>
<gene>
    <name evidence="2" type="ORF">SAMN05421739_104356</name>
</gene>
<dbReference type="OrthoDB" id="6395228at2"/>
<dbReference type="Proteomes" id="UP000198724">
    <property type="component" value="Unassembled WGS sequence"/>
</dbReference>
<evidence type="ECO:0000256" key="1">
    <source>
        <dbReference type="SAM" id="SignalP"/>
    </source>
</evidence>
<dbReference type="EMBL" id="FOOT01000004">
    <property type="protein sequence ID" value="SFG92463.1"/>
    <property type="molecule type" value="Genomic_DNA"/>
</dbReference>
<evidence type="ECO:0000313" key="3">
    <source>
        <dbReference type="Proteomes" id="UP000198724"/>
    </source>
</evidence>
<protein>
    <recommendedName>
        <fullName evidence="4">DUF4932 domain-containing protein</fullName>
    </recommendedName>
</protein>
<proteinExistence type="predicted"/>
<evidence type="ECO:0008006" key="4">
    <source>
        <dbReference type="Google" id="ProtNLM"/>
    </source>
</evidence>
<sequence>MKTYLTAFSVVVLLLLGSCKAPVPTISKSYENALKEEPQVEVPEVYEAMQIALSLTDTYQSDPNLINKSTPYYQEMVSHFGMHKTHPLVLKLDRKLKKAGAYGQVNTLTSLQSLNYKLEDGKLLKKSRYRIPFIYNVAPYPLFLLHSNRRLFNSFVQETGFEEFYSQHGSHYASLIARSHELCDYAGMKQWLEREFPKVQNQALLVVFSPLTGGSHSQRDYLSKDGQKKQMVMFVSAPNFEEGVWKDLSEQEKSAYATRIIFTEIDHSYVNPTTDIYLEQIEAAMQELGSWKTEKVIGGYNSFPLTFNEYMTWGVYTLYAYDTYPADVFERVIERQVEIMASKRGFIRFREFNEELLRLYKHRKKGERVADLYPQIIEWMKSTMQAAQNSVPQ</sequence>
<reference evidence="3" key="1">
    <citation type="submission" date="2016-10" db="EMBL/GenBank/DDBJ databases">
        <authorList>
            <person name="Varghese N."/>
            <person name="Submissions S."/>
        </authorList>
    </citation>
    <scope>NUCLEOTIDE SEQUENCE [LARGE SCALE GENOMIC DNA]</scope>
    <source>
        <strain evidence="3">LP51</strain>
    </source>
</reference>
<accession>A0A1I2VTR9</accession>
<feature type="chain" id="PRO_5011778878" description="DUF4932 domain-containing protein" evidence="1">
    <location>
        <begin position="22"/>
        <end position="393"/>
    </location>
</feature>
<dbReference type="AlphaFoldDB" id="A0A1I2VTR9"/>
<evidence type="ECO:0000313" key="2">
    <source>
        <dbReference type="EMBL" id="SFG92463.1"/>
    </source>
</evidence>
<dbReference type="InterPro" id="IPR032560">
    <property type="entry name" value="DUF4932"/>
</dbReference>
<name>A0A1I2VTR9_9BACT</name>